<dbReference type="EMBL" id="NBIV01000097">
    <property type="protein sequence ID" value="PXF44225.1"/>
    <property type="molecule type" value="Genomic_DNA"/>
</dbReference>
<dbReference type="Proteomes" id="UP000247409">
    <property type="component" value="Unassembled WGS sequence"/>
</dbReference>
<name>A0A2V3IQ55_9FLOR</name>
<sequence length="186" mass="20148">MAPTEKQIKASVKEGGKKGQDLAGMSDMGGVKFFAIALETPDGQWDLMDSVLEGMNKEVDPNADDRKGGAGHIGKCLLFANDKILQILCHVPDVVKDLINQQEWFTTVIESVGASKIGDAITIEGSGSGIVLKAEMKADPDAGKFPLKERDVASLKSFEYLVSKELVRPDESDDDANYAEMADIEW</sequence>
<dbReference type="OrthoDB" id="249703at2759"/>
<reference evidence="2 3" key="1">
    <citation type="journal article" date="2018" name="Mol. Biol. Evol.">
        <title>Analysis of the draft genome of the red seaweed Gracilariopsis chorda provides insights into genome size evolution in Rhodophyta.</title>
        <authorList>
            <person name="Lee J."/>
            <person name="Yang E.C."/>
            <person name="Graf L."/>
            <person name="Yang J.H."/>
            <person name="Qiu H."/>
            <person name="Zel Zion U."/>
            <person name="Chan C.X."/>
            <person name="Stephens T.G."/>
            <person name="Weber A.P.M."/>
            <person name="Boo G.H."/>
            <person name="Boo S.M."/>
            <person name="Kim K.M."/>
            <person name="Shin Y."/>
            <person name="Jung M."/>
            <person name="Lee S.J."/>
            <person name="Yim H.S."/>
            <person name="Lee J.H."/>
            <person name="Bhattacharya D."/>
            <person name="Yoon H.S."/>
        </authorList>
    </citation>
    <scope>NUCLEOTIDE SEQUENCE [LARGE SCALE GENOMIC DNA]</scope>
    <source>
        <strain evidence="2 3">SKKU-2015</strain>
        <tissue evidence="2">Whole body</tissue>
    </source>
</reference>
<proteinExistence type="predicted"/>
<gene>
    <name evidence="2" type="ORF">BWQ96_06006</name>
</gene>
<dbReference type="AlphaFoldDB" id="A0A2V3IQ55"/>
<evidence type="ECO:0000313" key="3">
    <source>
        <dbReference type="Proteomes" id="UP000247409"/>
    </source>
</evidence>
<feature type="region of interest" description="Disordered" evidence="1">
    <location>
        <begin position="1"/>
        <end position="21"/>
    </location>
</feature>
<accession>A0A2V3IQ55</accession>
<keyword evidence="3" id="KW-1185">Reference proteome</keyword>
<comment type="caution">
    <text evidence="2">The sequence shown here is derived from an EMBL/GenBank/DDBJ whole genome shotgun (WGS) entry which is preliminary data.</text>
</comment>
<evidence type="ECO:0000313" key="2">
    <source>
        <dbReference type="EMBL" id="PXF44225.1"/>
    </source>
</evidence>
<evidence type="ECO:0000256" key="1">
    <source>
        <dbReference type="SAM" id="MobiDB-lite"/>
    </source>
</evidence>
<protein>
    <submittedName>
        <fullName evidence="2">Uncharacterized protein</fullName>
    </submittedName>
</protein>
<organism evidence="2 3">
    <name type="scientific">Gracilariopsis chorda</name>
    <dbReference type="NCBI Taxonomy" id="448386"/>
    <lineage>
        <taxon>Eukaryota</taxon>
        <taxon>Rhodophyta</taxon>
        <taxon>Florideophyceae</taxon>
        <taxon>Rhodymeniophycidae</taxon>
        <taxon>Gracilariales</taxon>
        <taxon>Gracilariaceae</taxon>
        <taxon>Gracilariopsis</taxon>
    </lineage>
</organism>
<feature type="compositionally biased region" description="Basic and acidic residues" evidence="1">
    <location>
        <begin position="1"/>
        <end position="20"/>
    </location>
</feature>